<evidence type="ECO:0000313" key="10">
    <source>
        <dbReference type="EMBL" id="MDQ0155922.1"/>
    </source>
</evidence>
<keyword evidence="6 8" id="KW-0472">Membrane</keyword>
<keyword evidence="2 8" id="KW-1003">Cell membrane</keyword>
<dbReference type="PANTHER" id="PTHR37820:SF1">
    <property type="entry name" value="CELL DIVISION PROTEIN FTSQ"/>
    <property type="match status" value="1"/>
</dbReference>
<comment type="function">
    <text evidence="8">Cell division protein that may be involved in stabilizing or promoting the assembly of the division complex.</text>
</comment>
<evidence type="ECO:0000256" key="8">
    <source>
        <dbReference type="HAMAP-Rule" id="MF_00912"/>
    </source>
</evidence>
<keyword evidence="3 8" id="KW-0132">Cell division</keyword>
<evidence type="ECO:0000313" key="11">
    <source>
        <dbReference type="Proteomes" id="UP001231362"/>
    </source>
</evidence>
<evidence type="ECO:0000256" key="2">
    <source>
        <dbReference type="ARBA" id="ARBA00022475"/>
    </source>
</evidence>
<keyword evidence="7 8" id="KW-0131">Cell cycle</keyword>
<feature type="transmembrane region" description="Helical" evidence="8">
    <location>
        <begin position="55"/>
        <end position="72"/>
    </location>
</feature>
<dbReference type="PANTHER" id="PTHR37820">
    <property type="entry name" value="CELL DIVISION PROTEIN DIVIB"/>
    <property type="match status" value="1"/>
</dbReference>
<dbReference type="HAMAP" id="MF_00912">
    <property type="entry name" value="DivIB"/>
    <property type="match status" value="1"/>
</dbReference>
<organism evidence="10 11">
    <name type="scientific">Anoxybacillus andreesenii</name>
    <dbReference type="NCBI Taxonomy" id="1325932"/>
    <lineage>
        <taxon>Bacteria</taxon>
        <taxon>Bacillati</taxon>
        <taxon>Bacillota</taxon>
        <taxon>Bacilli</taxon>
        <taxon>Bacillales</taxon>
        <taxon>Anoxybacillaceae</taxon>
        <taxon>Anoxybacillus</taxon>
    </lineage>
</organism>
<dbReference type="Proteomes" id="UP001231362">
    <property type="component" value="Unassembled WGS sequence"/>
</dbReference>
<protein>
    <recommendedName>
        <fullName evidence="8">Cell division protein DivIB</fullName>
    </recommendedName>
</protein>
<dbReference type="Gene3D" id="3.10.20.310">
    <property type="entry name" value="membrane protein fhac"/>
    <property type="match status" value="1"/>
</dbReference>
<evidence type="ECO:0000259" key="9">
    <source>
        <dbReference type="PROSITE" id="PS51779"/>
    </source>
</evidence>
<evidence type="ECO:0000256" key="6">
    <source>
        <dbReference type="ARBA" id="ARBA00023136"/>
    </source>
</evidence>
<feature type="domain" description="POTRA" evidence="9">
    <location>
        <begin position="77"/>
        <end position="145"/>
    </location>
</feature>
<accession>A0ABT9V4Q6</accession>
<dbReference type="InterPro" id="IPR013685">
    <property type="entry name" value="POTRA_FtsQ_type"/>
</dbReference>
<keyword evidence="5 8" id="KW-1133">Transmembrane helix</keyword>
<dbReference type="InterPro" id="IPR005548">
    <property type="entry name" value="Cell_div_FtsQ/DivIB_C"/>
</dbReference>
<dbReference type="PROSITE" id="PS51779">
    <property type="entry name" value="POTRA"/>
    <property type="match status" value="1"/>
</dbReference>
<proteinExistence type="inferred from homology"/>
<dbReference type="EMBL" id="JAUSTU010000009">
    <property type="protein sequence ID" value="MDQ0155922.1"/>
    <property type="molecule type" value="Genomic_DNA"/>
</dbReference>
<evidence type="ECO:0000256" key="4">
    <source>
        <dbReference type="ARBA" id="ARBA00022692"/>
    </source>
</evidence>
<evidence type="ECO:0000256" key="1">
    <source>
        <dbReference type="ARBA" id="ARBA00004370"/>
    </source>
</evidence>
<sequence>MSVRAVVFSFIILFLDNTWLREIEVKGLGKGKIVSLEDRVPKLKQQRRRKANKRLIFLLLLFFTLISCVVYFQSPLSHVNKIRVVGNKAYTTDQLIAQTGLTKQTNIWRIDKKKIATKLKALSEVKSAKLKREFPNNFLITIKEWDRIAYMMKDGVFWPILENGEILKQETSTIPVNSPVLMGFSGGEATEEMIAALNQLPTEVLNSISEIHHTPKETDKLHITLYMNDGFEVSATIRSFAEKMAHYPAIVSQLDPNVKGVIDMELGPYFRPYQLEDANEENDNNEEER</sequence>
<dbReference type="InterPro" id="IPR050487">
    <property type="entry name" value="FtsQ_DivIB"/>
</dbReference>
<dbReference type="RefSeq" id="WP_307150446.1">
    <property type="nucleotide sequence ID" value="NZ_JAUSTU010000009.1"/>
</dbReference>
<dbReference type="InterPro" id="IPR034746">
    <property type="entry name" value="POTRA"/>
</dbReference>
<keyword evidence="4 8" id="KW-0812">Transmembrane</keyword>
<comment type="subcellular location">
    <subcellularLocation>
        <location evidence="8">Cell membrane</location>
        <topology evidence="8">Single-pass type II membrane protein</topology>
    </subcellularLocation>
    <subcellularLocation>
        <location evidence="1">Membrane</location>
    </subcellularLocation>
    <text evidence="8">Localizes to the division septum.</text>
</comment>
<name>A0ABT9V4Q6_9BACL</name>
<keyword evidence="11" id="KW-1185">Reference proteome</keyword>
<evidence type="ECO:0000256" key="5">
    <source>
        <dbReference type="ARBA" id="ARBA00022989"/>
    </source>
</evidence>
<dbReference type="Pfam" id="PF03799">
    <property type="entry name" value="FtsQ_DivIB_C"/>
    <property type="match status" value="1"/>
</dbReference>
<comment type="caution">
    <text evidence="10">The sequence shown here is derived from an EMBL/GenBank/DDBJ whole genome shotgun (WGS) entry which is preliminary data.</text>
</comment>
<evidence type="ECO:0000256" key="3">
    <source>
        <dbReference type="ARBA" id="ARBA00022618"/>
    </source>
</evidence>
<gene>
    <name evidence="8" type="primary">divIB</name>
    <name evidence="10" type="ORF">J2S07_002240</name>
</gene>
<comment type="similarity">
    <text evidence="8">Belongs to the FtsQ/DivIB family. DivIB subfamily.</text>
</comment>
<reference evidence="10 11" key="1">
    <citation type="submission" date="2023-07" db="EMBL/GenBank/DDBJ databases">
        <title>Genomic Encyclopedia of Type Strains, Phase IV (KMG-IV): sequencing the most valuable type-strain genomes for metagenomic binning, comparative biology and taxonomic classification.</title>
        <authorList>
            <person name="Goeker M."/>
        </authorList>
    </citation>
    <scope>NUCLEOTIDE SEQUENCE [LARGE SCALE GENOMIC DNA]</scope>
    <source>
        <strain evidence="10 11">DSM 23948</strain>
    </source>
</reference>
<dbReference type="GO" id="GO:0051301">
    <property type="term" value="P:cell division"/>
    <property type="evidence" value="ECO:0007669"/>
    <property type="project" value="UniProtKB-KW"/>
</dbReference>
<dbReference type="Gene3D" id="3.40.50.10960">
    <property type="match status" value="1"/>
</dbReference>
<evidence type="ECO:0000256" key="7">
    <source>
        <dbReference type="ARBA" id="ARBA00023306"/>
    </source>
</evidence>
<dbReference type="Pfam" id="PF08478">
    <property type="entry name" value="POTRA_1"/>
    <property type="match status" value="1"/>
</dbReference>
<dbReference type="InterPro" id="IPR026580">
    <property type="entry name" value="DivIB"/>
</dbReference>